<gene>
    <name evidence="1" type="ORF">M8523_33395</name>
</gene>
<proteinExistence type="predicted"/>
<dbReference type="EMBL" id="JAMOIM010000065">
    <property type="protein sequence ID" value="MCW6512793.1"/>
    <property type="molecule type" value="Genomic_DNA"/>
</dbReference>
<name>A0AA41Z4I3_9HYPH</name>
<comment type="caution">
    <text evidence="1">The sequence shown here is derived from an EMBL/GenBank/DDBJ whole genome shotgun (WGS) entry which is preliminary data.</text>
</comment>
<accession>A0AA41Z4I3</accession>
<evidence type="ECO:0000313" key="1">
    <source>
        <dbReference type="EMBL" id="MCW6512793.1"/>
    </source>
</evidence>
<protein>
    <submittedName>
        <fullName evidence="1">IS110 family transposase</fullName>
    </submittedName>
</protein>
<keyword evidence="2" id="KW-1185">Reference proteome</keyword>
<dbReference type="Proteomes" id="UP001165667">
    <property type="component" value="Unassembled WGS sequence"/>
</dbReference>
<sequence length="56" mass="5849">LPTLKAADTPVGAWLRGLLARAHLNTAVVALAAKMARTVWALLRHGDTYKAAALAA</sequence>
<reference evidence="1" key="1">
    <citation type="submission" date="2022-05" db="EMBL/GenBank/DDBJ databases">
        <authorList>
            <person name="Pankratov T."/>
        </authorList>
    </citation>
    <scope>NUCLEOTIDE SEQUENCE</scope>
    <source>
        <strain evidence="1">BP6-180914</strain>
    </source>
</reference>
<feature type="non-terminal residue" evidence="1">
    <location>
        <position position="1"/>
    </location>
</feature>
<dbReference type="AlphaFoldDB" id="A0AA41Z4I3"/>
<evidence type="ECO:0000313" key="2">
    <source>
        <dbReference type="Proteomes" id="UP001165667"/>
    </source>
</evidence>
<organism evidence="1 2">
    <name type="scientific">Lichenifustis flavocetrariae</name>
    <dbReference type="NCBI Taxonomy" id="2949735"/>
    <lineage>
        <taxon>Bacteria</taxon>
        <taxon>Pseudomonadati</taxon>
        <taxon>Pseudomonadota</taxon>
        <taxon>Alphaproteobacteria</taxon>
        <taxon>Hyphomicrobiales</taxon>
        <taxon>Lichenihabitantaceae</taxon>
        <taxon>Lichenifustis</taxon>
    </lineage>
</organism>